<dbReference type="RefSeq" id="WP_316701951.1">
    <property type="nucleotide sequence ID" value="NZ_CP136336.1"/>
</dbReference>
<dbReference type="EMBL" id="CP136336">
    <property type="protein sequence ID" value="WOB09001.1"/>
    <property type="molecule type" value="Genomic_DNA"/>
</dbReference>
<protein>
    <recommendedName>
        <fullName evidence="3">Lipoprotein</fullName>
    </recommendedName>
</protein>
<evidence type="ECO:0000313" key="2">
    <source>
        <dbReference type="Proteomes" id="UP001303946"/>
    </source>
</evidence>
<name>A0ABZ0CVJ8_9BURK</name>
<evidence type="ECO:0000313" key="1">
    <source>
        <dbReference type="EMBL" id="WOB09001.1"/>
    </source>
</evidence>
<gene>
    <name evidence="1" type="ORF">RXV79_02845</name>
</gene>
<sequence>MRTLAASAAVCALLAGCVADRVQGLRATTAPLAAPAGGACPFTIVAIDDRREEKGLGRLYRTRVDGEESFPSWFADGLKATPGHAAQGAPVTLRVEVLRAYIHALSTMKSANLVVRVHMSTPDGALRSKLYRGVDGSTNWSNSESEVQAAFDNAMIHLRQQLQTDLALTCRR</sequence>
<organism evidence="1 2">
    <name type="scientific">Piscinibacter gummiphilus</name>
    <dbReference type="NCBI Taxonomy" id="946333"/>
    <lineage>
        <taxon>Bacteria</taxon>
        <taxon>Pseudomonadati</taxon>
        <taxon>Pseudomonadota</taxon>
        <taxon>Betaproteobacteria</taxon>
        <taxon>Burkholderiales</taxon>
        <taxon>Sphaerotilaceae</taxon>
        <taxon>Piscinibacter</taxon>
    </lineage>
</organism>
<proteinExistence type="predicted"/>
<dbReference type="PROSITE" id="PS51257">
    <property type="entry name" value="PROKAR_LIPOPROTEIN"/>
    <property type="match status" value="1"/>
</dbReference>
<accession>A0ABZ0CVJ8</accession>
<evidence type="ECO:0008006" key="3">
    <source>
        <dbReference type="Google" id="ProtNLM"/>
    </source>
</evidence>
<reference evidence="1 2" key="1">
    <citation type="submission" date="2023-10" db="EMBL/GenBank/DDBJ databases">
        <title>Bacteria for the degradation of biodegradable plastic PBAT(Polybutylene adipate terephthalate).</title>
        <authorList>
            <person name="Weon H.-Y."/>
            <person name="Yeon J."/>
        </authorList>
    </citation>
    <scope>NUCLEOTIDE SEQUENCE [LARGE SCALE GENOMIC DNA]</scope>
    <source>
        <strain evidence="1 2">SBD 7-3</strain>
    </source>
</reference>
<dbReference type="Proteomes" id="UP001303946">
    <property type="component" value="Chromosome"/>
</dbReference>
<keyword evidence="2" id="KW-1185">Reference proteome</keyword>